<dbReference type="Pfam" id="PF01883">
    <property type="entry name" value="FeS_assembly_P"/>
    <property type="match status" value="1"/>
</dbReference>
<dbReference type="AlphaFoldDB" id="A0A2A8CYC5"/>
<evidence type="ECO:0000313" key="11">
    <source>
        <dbReference type="Proteomes" id="UP000220102"/>
    </source>
</evidence>
<comment type="similarity">
    <text evidence="1">In the N-terminal section; belongs to the MIP18 family.</text>
</comment>
<dbReference type="EMBL" id="PDEQ01000004">
    <property type="protein sequence ID" value="PEN13603.1"/>
    <property type="molecule type" value="Genomic_DNA"/>
</dbReference>
<dbReference type="Gene3D" id="3.30.300.130">
    <property type="entry name" value="Fe-S cluster assembly (FSCA)"/>
    <property type="match status" value="1"/>
</dbReference>
<evidence type="ECO:0000313" key="10">
    <source>
        <dbReference type="EMBL" id="PEN13603.1"/>
    </source>
</evidence>
<dbReference type="PROSITE" id="PS01215">
    <property type="entry name" value="MRP"/>
    <property type="match status" value="1"/>
</dbReference>
<evidence type="ECO:0000256" key="8">
    <source>
        <dbReference type="HAMAP-Rule" id="MF_02040"/>
    </source>
</evidence>
<keyword evidence="7 8" id="KW-0411">Iron-sulfur</keyword>
<dbReference type="Proteomes" id="UP000220102">
    <property type="component" value="Unassembled WGS sequence"/>
</dbReference>
<dbReference type="PANTHER" id="PTHR42961:SF2">
    <property type="entry name" value="IRON-SULFUR PROTEIN NUBPL"/>
    <property type="match status" value="1"/>
</dbReference>
<dbReference type="GO" id="GO:0016887">
    <property type="term" value="F:ATP hydrolysis activity"/>
    <property type="evidence" value="ECO:0007669"/>
    <property type="project" value="UniProtKB-UniRule"/>
</dbReference>
<evidence type="ECO:0000256" key="1">
    <source>
        <dbReference type="ARBA" id="ARBA00007352"/>
    </source>
</evidence>
<evidence type="ECO:0000256" key="4">
    <source>
        <dbReference type="ARBA" id="ARBA00022741"/>
    </source>
</evidence>
<comment type="subunit">
    <text evidence="8">Homodimer.</text>
</comment>
<dbReference type="InterPro" id="IPR034904">
    <property type="entry name" value="FSCA_dom_sf"/>
</dbReference>
<evidence type="ECO:0000256" key="6">
    <source>
        <dbReference type="ARBA" id="ARBA00023004"/>
    </source>
</evidence>
<dbReference type="HAMAP" id="MF_02040">
    <property type="entry name" value="Mrp_NBP35"/>
    <property type="match status" value="1"/>
</dbReference>
<comment type="similarity">
    <text evidence="8">Belongs to the Mrp/NBP35 ATP-binding proteins family.</text>
</comment>
<dbReference type="RefSeq" id="WP_098075526.1">
    <property type="nucleotide sequence ID" value="NZ_PDEQ01000004.1"/>
</dbReference>
<reference evidence="10 11" key="1">
    <citation type="submission" date="2017-10" db="EMBL/GenBank/DDBJ databases">
        <title>Draft genome of Longibacter Salinarum.</title>
        <authorList>
            <person name="Goh K.M."/>
            <person name="Shamsir M.S."/>
            <person name="Lim S.W."/>
        </authorList>
    </citation>
    <scope>NUCLEOTIDE SEQUENCE [LARGE SCALE GENOMIC DNA]</scope>
    <source>
        <strain evidence="10 11">KCTC 52045</strain>
    </source>
</reference>
<evidence type="ECO:0000256" key="3">
    <source>
        <dbReference type="ARBA" id="ARBA00022723"/>
    </source>
</evidence>
<dbReference type="GO" id="GO:0005524">
    <property type="term" value="F:ATP binding"/>
    <property type="evidence" value="ECO:0007669"/>
    <property type="project" value="UniProtKB-UniRule"/>
</dbReference>
<comment type="function">
    <text evidence="8">Binds and transfers iron-sulfur (Fe-S) clusters to target apoproteins. Can hydrolyze ATP.</text>
</comment>
<evidence type="ECO:0000256" key="5">
    <source>
        <dbReference type="ARBA" id="ARBA00022840"/>
    </source>
</evidence>
<comment type="similarity">
    <text evidence="2">In the C-terminal section; belongs to the Mrp/NBP35 ATP-binding proteins family.</text>
</comment>
<gene>
    <name evidence="10" type="ORF">CRI94_09860</name>
</gene>
<accession>A0A2A8CYC5</accession>
<keyword evidence="3 8" id="KW-0479">Metal-binding</keyword>
<dbReference type="InterPro" id="IPR002744">
    <property type="entry name" value="MIP18-like"/>
</dbReference>
<sequence>MAVRSEQILQALKKVIEPKRDQNIVRLDMVRNLQVDGNTVSFTVVVKDPGSAFEKQVQEACRRVIHEEVDRDLNVDVELDNEMISLGDDITVGDASGEKSQQKSGGVLNTIAVASGKGGVGKSTVAANLALALADEGYNVALVDTDIYGPSVPKMMGMEGEKPRVNDERKIVPLEQHGIKLLSMGFMVDPEKAVVWRGPMVTKAVRQFLGDVHWGDIDYMILDLPPGTGDVQLTIVQTIPLTGAIIVSTPQEVALADAKKGVAMFDNVDVPVLGIVENMAYFTPPDLPDRKYYLFGRGGAQDLARELDTPFLGEVPIEQIVRESGDDGLPVVRSHPDSASADAFRTLADRTVEQVSIRNAQKDPTQKVEILYR</sequence>
<dbReference type="InterPro" id="IPR027417">
    <property type="entry name" value="P-loop_NTPase"/>
</dbReference>
<dbReference type="SUPFAM" id="SSF52540">
    <property type="entry name" value="P-loop containing nucleoside triphosphate hydrolases"/>
    <property type="match status" value="1"/>
</dbReference>
<keyword evidence="6 8" id="KW-0408">Iron</keyword>
<dbReference type="GO" id="GO:0046872">
    <property type="term" value="F:metal ion binding"/>
    <property type="evidence" value="ECO:0007669"/>
    <property type="project" value="UniProtKB-KW"/>
</dbReference>
<dbReference type="Gene3D" id="3.40.50.300">
    <property type="entry name" value="P-loop containing nucleotide triphosphate hydrolases"/>
    <property type="match status" value="1"/>
</dbReference>
<protein>
    <recommendedName>
        <fullName evidence="8">Iron-sulfur cluster carrier protein</fullName>
    </recommendedName>
</protein>
<dbReference type="GO" id="GO:0016226">
    <property type="term" value="P:iron-sulfur cluster assembly"/>
    <property type="evidence" value="ECO:0007669"/>
    <property type="project" value="InterPro"/>
</dbReference>
<evidence type="ECO:0000259" key="9">
    <source>
        <dbReference type="Pfam" id="PF01883"/>
    </source>
</evidence>
<dbReference type="Pfam" id="PF10609">
    <property type="entry name" value="ParA"/>
    <property type="match status" value="1"/>
</dbReference>
<name>A0A2A8CYC5_9BACT</name>
<dbReference type="GO" id="GO:0051539">
    <property type="term" value="F:4 iron, 4 sulfur cluster binding"/>
    <property type="evidence" value="ECO:0007669"/>
    <property type="project" value="TreeGrafter"/>
</dbReference>
<keyword evidence="11" id="KW-1185">Reference proteome</keyword>
<keyword evidence="8" id="KW-0378">Hydrolase</keyword>
<keyword evidence="5 8" id="KW-0067">ATP-binding</keyword>
<dbReference type="InterPro" id="IPR019591">
    <property type="entry name" value="Mrp/NBP35_ATP-bd"/>
</dbReference>
<dbReference type="InterPro" id="IPR044304">
    <property type="entry name" value="NUBPL-like"/>
</dbReference>
<dbReference type="InterPro" id="IPR000808">
    <property type="entry name" value="Mrp-like_CS"/>
</dbReference>
<evidence type="ECO:0000256" key="2">
    <source>
        <dbReference type="ARBA" id="ARBA00008205"/>
    </source>
</evidence>
<feature type="binding site" evidence="8">
    <location>
        <begin position="116"/>
        <end position="123"/>
    </location>
    <ligand>
        <name>ATP</name>
        <dbReference type="ChEBI" id="CHEBI:30616"/>
    </ligand>
</feature>
<dbReference type="PANTHER" id="PTHR42961">
    <property type="entry name" value="IRON-SULFUR PROTEIN NUBPL"/>
    <property type="match status" value="1"/>
</dbReference>
<organism evidence="10 11">
    <name type="scientific">Longibacter salinarum</name>
    <dbReference type="NCBI Taxonomy" id="1850348"/>
    <lineage>
        <taxon>Bacteria</taxon>
        <taxon>Pseudomonadati</taxon>
        <taxon>Rhodothermota</taxon>
        <taxon>Rhodothermia</taxon>
        <taxon>Rhodothermales</taxon>
        <taxon>Salisaetaceae</taxon>
        <taxon>Longibacter</taxon>
    </lineage>
</organism>
<evidence type="ECO:0000256" key="7">
    <source>
        <dbReference type="ARBA" id="ARBA00023014"/>
    </source>
</evidence>
<proteinExistence type="inferred from homology"/>
<dbReference type="CDD" id="cd02037">
    <property type="entry name" value="Mrp_NBP35"/>
    <property type="match status" value="1"/>
</dbReference>
<dbReference type="OrthoDB" id="9809679at2"/>
<feature type="domain" description="MIP18 family-like" evidence="9">
    <location>
        <begin position="6"/>
        <end position="71"/>
    </location>
</feature>
<dbReference type="InterPro" id="IPR033756">
    <property type="entry name" value="YlxH/NBP35"/>
</dbReference>
<dbReference type="FunFam" id="3.40.50.300:FF:001119">
    <property type="entry name" value="Iron-sulfur cluster carrier protein"/>
    <property type="match status" value="1"/>
</dbReference>
<dbReference type="SUPFAM" id="SSF117916">
    <property type="entry name" value="Fe-S cluster assembly (FSCA) domain-like"/>
    <property type="match status" value="1"/>
</dbReference>
<comment type="caution">
    <text evidence="10">The sequence shown here is derived from an EMBL/GenBank/DDBJ whole genome shotgun (WGS) entry which is preliminary data.</text>
</comment>
<dbReference type="GO" id="GO:0140663">
    <property type="term" value="F:ATP-dependent FeS chaperone activity"/>
    <property type="evidence" value="ECO:0007669"/>
    <property type="project" value="InterPro"/>
</dbReference>
<keyword evidence="4 8" id="KW-0547">Nucleotide-binding</keyword>